<feature type="region of interest" description="Disordered" evidence="1">
    <location>
        <begin position="111"/>
        <end position="133"/>
    </location>
</feature>
<name>A0A182RNR0_ANOFN</name>
<keyword evidence="2" id="KW-0812">Transmembrane</keyword>
<organism evidence="3">
    <name type="scientific">Anopheles funestus</name>
    <name type="common">African malaria mosquito</name>
    <dbReference type="NCBI Taxonomy" id="62324"/>
    <lineage>
        <taxon>Eukaryota</taxon>
        <taxon>Metazoa</taxon>
        <taxon>Ecdysozoa</taxon>
        <taxon>Arthropoda</taxon>
        <taxon>Hexapoda</taxon>
        <taxon>Insecta</taxon>
        <taxon>Pterygota</taxon>
        <taxon>Neoptera</taxon>
        <taxon>Endopterygota</taxon>
        <taxon>Diptera</taxon>
        <taxon>Nematocera</taxon>
        <taxon>Culicoidea</taxon>
        <taxon>Culicidae</taxon>
        <taxon>Anophelinae</taxon>
        <taxon>Anopheles</taxon>
    </lineage>
</organism>
<reference evidence="3" key="1">
    <citation type="submission" date="2020-05" db="UniProtKB">
        <authorList>
            <consortium name="EnsemblMetazoa"/>
        </authorList>
    </citation>
    <scope>IDENTIFICATION</scope>
    <source>
        <strain evidence="3">FUMOZ</strain>
    </source>
</reference>
<sequence length="133" mass="13860">MHNDRADIVEPAMMMLNVTGLKYDVSRTERKNSLTRRGSGILYLNFEANTFDSSFMAALVTAWPTCWLICCLVLAGSICAMPAAEPPGRLAIGGAAPPPGRFGIAGAGRALAGAGGGPRPAGAPIEPSEPYKL</sequence>
<proteinExistence type="predicted"/>
<feature type="transmembrane region" description="Helical" evidence="2">
    <location>
        <begin position="55"/>
        <end position="80"/>
    </location>
</feature>
<dbReference type="VEuPathDB" id="VectorBase:AFUN007891"/>
<evidence type="ECO:0000256" key="1">
    <source>
        <dbReference type="SAM" id="MobiDB-lite"/>
    </source>
</evidence>
<keyword evidence="2" id="KW-1133">Transmembrane helix</keyword>
<protein>
    <submittedName>
        <fullName evidence="3">Uncharacterized protein</fullName>
    </submittedName>
</protein>
<accession>A0A182RNR0</accession>
<dbReference type="EnsemblMetazoa" id="AFUN007891-RA">
    <property type="protein sequence ID" value="AFUN007891-PA"/>
    <property type="gene ID" value="AFUN007891"/>
</dbReference>
<dbReference type="AlphaFoldDB" id="A0A182RNR0"/>
<keyword evidence="2" id="KW-0472">Membrane</keyword>
<evidence type="ECO:0000256" key="2">
    <source>
        <dbReference type="SAM" id="Phobius"/>
    </source>
</evidence>
<evidence type="ECO:0000313" key="3">
    <source>
        <dbReference type="EnsemblMetazoa" id="AFUN007891-PA"/>
    </source>
</evidence>